<evidence type="ECO:0000256" key="14">
    <source>
        <dbReference type="ARBA" id="ARBA00023209"/>
    </source>
</evidence>
<evidence type="ECO:0000256" key="16">
    <source>
        <dbReference type="ARBA" id="ARBA00032888"/>
    </source>
</evidence>
<keyword evidence="12" id="KW-0443">Lipid metabolism</keyword>
<keyword evidence="13" id="KW-0472">Membrane</keyword>
<comment type="catalytic activity">
    <reaction evidence="1">
        <text>a CDP-1,2-diacyl-sn-glycerol + H2O = a 1,2-diacyl-sn-glycero-3-phosphate + CMP + 2 H(+)</text>
        <dbReference type="Rhea" id="RHEA:15221"/>
        <dbReference type="ChEBI" id="CHEBI:15377"/>
        <dbReference type="ChEBI" id="CHEBI:15378"/>
        <dbReference type="ChEBI" id="CHEBI:58332"/>
        <dbReference type="ChEBI" id="CHEBI:58608"/>
        <dbReference type="ChEBI" id="CHEBI:60377"/>
        <dbReference type="EC" id="3.6.1.26"/>
    </reaction>
</comment>
<organism evidence="18 19">
    <name type="scientific">Streptomyces lucensis JCM 4490</name>
    <dbReference type="NCBI Taxonomy" id="1306176"/>
    <lineage>
        <taxon>Bacteria</taxon>
        <taxon>Bacillati</taxon>
        <taxon>Actinomycetota</taxon>
        <taxon>Actinomycetes</taxon>
        <taxon>Kitasatosporales</taxon>
        <taxon>Streptomycetaceae</taxon>
        <taxon>Streptomyces</taxon>
    </lineage>
</organism>
<name>A0A918IU74_9ACTN</name>
<reference evidence="18" key="1">
    <citation type="journal article" date="2014" name="Int. J. Syst. Evol. Microbiol.">
        <title>Complete genome sequence of Corynebacterium casei LMG S-19264T (=DSM 44701T), isolated from a smear-ripened cheese.</title>
        <authorList>
            <consortium name="US DOE Joint Genome Institute (JGI-PGF)"/>
            <person name="Walter F."/>
            <person name="Albersmeier A."/>
            <person name="Kalinowski J."/>
            <person name="Ruckert C."/>
        </authorList>
    </citation>
    <scope>NUCLEOTIDE SEQUENCE</scope>
    <source>
        <strain evidence="18">JCM 4490</strain>
    </source>
</reference>
<dbReference type="RefSeq" id="WP_308431534.1">
    <property type="nucleotide sequence ID" value="NZ_BMUE01000001.1"/>
</dbReference>
<protein>
    <recommendedName>
        <fullName evidence="6">CDP-diacylglycerol diphosphatase</fullName>
        <ecNumber evidence="6">3.6.1.26</ecNumber>
    </recommendedName>
    <alternativeName>
        <fullName evidence="16">CDP-diacylglycerol phosphatidylhydrolase</fullName>
    </alternativeName>
    <alternativeName>
        <fullName evidence="17">CDP-diglyceride hydrolase</fullName>
    </alternativeName>
</protein>
<dbReference type="InterPro" id="IPR036265">
    <property type="entry name" value="HIT-like_sf"/>
</dbReference>
<evidence type="ECO:0000256" key="12">
    <source>
        <dbReference type="ARBA" id="ARBA00023098"/>
    </source>
</evidence>
<evidence type="ECO:0000256" key="2">
    <source>
        <dbReference type="ARBA" id="ARBA00004162"/>
    </source>
</evidence>
<dbReference type="EC" id="3.6.1.26" evidence="6"/>
<dbReference type="AlphaFoldDB" id="A0A918IU74"/>
<sequence length="266" mass="29490">MRNPEESTGRQTSFSGMFPCPDPSAECGHREDHGRDNFLLWEKVLVSVGVRLPPPKVDCLKRTDNYVVLHGSPETNHNYILLPTCRVAGIECPYIWGPPAYPFYWNDAWSEAQVSGAAQVMYADIGLGVNSKPARTQDQLHIHMAGILSGVQGQLNSHEKAGRITSDPKKWQQQIVPVEGFDHQKRQTATRYYRALIFTSKADLNQNMFEFLGRHVPAAHADKAAQTVIVTPRNAGGFYVLNSDPAVSGGGTGTCDLLLVYDRPDR</sequence>
<evidence type="ECO:0000256" key="7">
    <source>
        <dbReference type="ARBA" id="ARBA00022475"/>
    </source>
</evidence>
<evidence type="ECO:0000256" key="8">
    <source>
        <dbReference type="ARBA" id="ARBA00022516"/>
    </source>
</evidence>
<keyword evidence="9" id="KW-0812">Transmembrane</keyword>
<dbReference type="EMBL" id="BMUE01000001">
    <property type="protein sequence ID" value="GGW28722.1"/>
    <property type="molecule type" value="Genomic_DNA"/>
</dbReference>
<evidence type="ECO:0000256" key="17">
    <source>
        <dbReference type="ARBA" id="ARBA00032892"/>
    </source>
</evidence>
<dbReference type="GO" id="GO:0008654">
    <property type="term" value="P:phospholipid biosynthetic process"/>
    <property type="evidence" value="ECO:0007669"/>
    <property type="project" value="UniProtKB-KW"/>
</dbReference>
<evidence type="ECO:0000256" key="1">
    <source>
        <dbReference type="ARBA" id="ARBA00001007"/>
    </source>
</evidence>
<evidence type="ECO:0000256" key="6">
    <source>
        <dbReference type="ARBA" id="ARBA00012375"/>
    </source>
</evidence>
<evidence type="ECO:0000313" key="18">
    <source>
        <dbReference type="EMBL" id="GGW28722.1"/>
    </source>
</evidence>
<dbReference type="Pfam" id="PF02611">
    <property type="entry name" value="CDH"/>
    <property type="match status" value="1"/>
</dbReference>
<dbReference type="GO" id="GO:0005886">
    <property type="term" value="C:plasma membrane"/>
    <property type="evidence" value="ECO:0007669"/>
    <property type="project" value="UniProtKB-SubCell"/>
</dbReference>
<evidence type="ECO:0000313" key="19">
    <source>
        <dbReference type="Proteomes" id="UP000620224"/>
    </source>
</evidence>
<dbReference type="SUPFAM" id="SSF54197">
    <property type="entry name" value="HIT-like"/>
    <property type="match status" value="1"/>
</dbReference>
<comment type="pathway">
    <text evidence="4">Lipid metabolism.</text>
</comment>
<keyword evidence="11" id="KW-1133">Transmembrane helix</keyword>
<reference evidence="18" key="2">
    <citation type="submission" date="2020-09" db="EMBL/GenBank/DDBJ databases">
        <authorList>
            <person name="Sun Q."/>
            <person name="Ohkuma M."/>
        </authorList>
    </citation>
    <scope>NUCLEOTIDE SEQUENCE</scope>
    <source>
        <strain evidence="18">JCM 4490</strain>
    </source>
</reference>
<comment type="subcellular location">
    <subcellularLocation>
        <location evidence="2">Cell membrane</location>
        <topology evidence="2">Single-pass membrane protein</topology>
    </subcellularLocation>
</comment>
<keyword evidence="15" id="KW-1208">Phospholipid metabolism</keyword>
<evidence type="ECO:0000256" key="9">
    <source>
        <dbReference type="ARBA" id="ARBA00022692"/>
    </source>
</evidence>
<keyword evidence="10" id="KW-0378">Hydrolase</keyword>
<evidence type="ECO:0000256" key="10">
    <source>
        <dbReference type="ARBA" id="ARBA00022801"/>
    </source>
</evidence>
<comment type="similarity">
    <text evidence="5">Belongs to the Cdh family.</text>
</comment>
<keyword evidence="8" id="KW-0444">Lipid biosynthesis</keyword>
<gene>
    <name evidence="18" type="ORF">GCM10010503_00180</name>
</gene>
<evidence type="ECO:0000256" key="4">
    <source>
        <dbReference type="ARBA" id="ARBA00005189"/>
    </source>
</evidence>
<dbReference type="Proteomes" id="UP000620224">
    <property type="component" value="Unassembled WGS sequence"/>
</dbReference>
<dbReference type="GO" id="GO:0008715">
    <property type="term" value="F:CDP-diacylglycerol diphosphatase activity"/>
    <property type="evidence" value="ECO:0007669"/>
    <property type="project" value="UniProtKB-EC"/>
</dbReference>
<keyword evidence="7" id="KW-1003">Cell membrane</keyword>
<keyword evidence="14" id="KW-0594">Phospholipid biosynthesis</keyword>
<proteinExistence type="inferred from homology"/>
<keyword evidence="19" id="KW-1185">Reference proteome</keyword>
<accession>A0A918IU74</accession>
<evidence type="ECO:0000256" key="15">
    <source>
        <dbReference type="ARBA" id="ARBA00023264"/>
    </source>
</evidence>
<evidence type="ECO:0000256" key="11">
    <source>
        <dbReference type="ARBA" id="ARBA00022989"/>
    </source>
</evidence>
<evidence type="ECO:0000256" key="3">
    <source>
        <dbReference type="ARBA" id="ARBA00004927"/>
    </source>
</evidence>
<comment type="caution">
    <text evidence="18">The sequence shown here is derived from an EMBL/GenBank/DDBJ whole genome shotgun (WGS) entry which is preliminary data.</text>
</comment>
<comment type="pathway">
    <text evidence="3">Phospholipid metabolism; CDP-diacylglycerol degradation; phosphatidate from CDP-diacylglycerol: step 1/1.</text>
</comment>
<dbReference type="InterPro" id="IPR003763">
    <property type="entry name" value="CDP-diacylglyc_Pase"/>
</dbReference>
<evidence type="ECO:0000256" key="13">
    <source>
        <dbReference type="ARBA" id="ARBA00023136"/>
    </source>
</evidence>
<dbReference type="Gene3D" id="3.30.428.30">
    <property type="entry name" value="HIT family - CDH-like"/>
    <property type="match status" value="1"/>
</dbReference>
<evidence type="ECO:0000256" key="5">
    <source>
        <dbReference type="ARBA" id="ARBA00006435"/>
    </source>
</evidence>